<organism evidence="1 2">
    <name type="scientific">Ammoniphilus resinae</name>
    <dbReference type="NCBI Taxonomy" id="861532"/>
    <lineage>
        <taxon>Bacteria</taxon>
        <taxon>Bacillati</taxon>
        <taxon>Bacillota</taxon>
        <taxon>Bacilli</taxon>
        <taxon>Bacillales</taxon>
        <taxon>Paenibacillaceae</taxon>
        <taxon>Aneurinibacillus group</taxon>
        <taxon>Ammoniphilus</taxon>
    </lineage>
</organism>
<dbReference type="EMBL" id="JAGGKT010000013">
    <property type="protein sequence ID" value="MBP1933767.1"/>
    <property type="molecule type" value="Genomic_DNA"/>
</dbReference>
<evidence type="ECO:0000313" key="1">
    <source>
        <dbReference type="EMBL" id="MBP1933767.1"/>
    </source>
</evidence>
<reference evidence="1 2" key="1">
    <citation type="submission" date="2021-03" db="EMBL/GenBank/DDBJ databases">
        <title>Genomic Encyclopedia of Type Strains, Phase IV (KMG-IV): sequencing the most valuable type-strain genomes for metagenomic binning, comparative biology and taxonomic classification.</title>
        <authorList>
            <person name="Goeker M."/>
        </authorList>
    </citation>
    <scope>NUCLEOTIDE SEQUENCE [LARGE SCALE GENOMIC DNA]</scope>
    <source>
        <strain evidence="1 2">DSM 24738</strain>
    </source>
</reference>
<sequence>MKCISVYTKDFEKFSDIFEQILESSLDENEEKEIEGITVSDAGDVDLEYIEKMRQKPEVAVMKVKKQGIVILQHGEVFEVMIPSQNEDEEASA</sequence>
<gene>
    <name evidence="1" type="ORF">J2Z37_003780</name>
</gene>
<evidence type="ECO:0008006" key="3">
    <source>
        <dbReference type="Google" id="ProtNLM"/>
    </source>
</evidence>
<dbReference type="RefSeq" id="WP_209811777.1">
    <property type="nucleotide sequence ID" value="NZ_JAGGKT010000013.1"/>
</dbReference>
<accession>A0ABS4GU22</accession>
<name>A0ABS4GU22_9BACL</name>
<keyword evidence="2" id="KW-1185">Reference proteome</keyword>
<protein>
    <recommendedName>
        <fullName evidence="3">NAD/NADP transhydrogenase alpha subunit</fullName>
    </recommendedName>
</protein>
<evidence type="ECO:0000313" key="2">
    <source>
        <dbReference type="Proteomes" id="UP001519343"/>
    </source>
</evidence>
<dbReference type="Proteomes" id="UP001519343">
    <property type="component" value="Unassembled WGS sequence"/>
</dbReference>
<proteinExistence type="predicted"/>
<comment type="caution">
    <text evidence="1">The sequence shown here is derived from an EMBL/GenBank/DDBJ whole genome shotgun (WGS) entry which is preliminary data.</text>
</comment>